<feature type="binding site" evidence="5">
    <location>
        <begin position="186"/>
        <end position="195"/>
    </location>
    <ligand>
        <name>acetyl-CoA</name>
        <dbReference type="ChEBI" id="CHEBI:57288"/>
    </ligand>
</feature>
<dbReference type="FunFam" id="3.40.630.30:FF:000060">
    <property type="entry name" value="Alpha-tubulin N-acetyltransferase 1"/>
    <property type="match status" value="1"/>
</dbReference>
<comment type="catalytic activity">
    <reaction evidence="3 5">
        <text>L-lysyl-[alpha-tubulin] + acetyl-CoA = N(6)-acetyl-L-lysyl-[alpha-tubulin] + CoA + H(+)</text>
        <dbReference type="Rhea" id="RHEA:15277"/>
        <dbReference type="Rhea" id="RHEA-COMP:11278"/>
        <dbReference type="Rhea" id="RHEA-COMP:11279"/>
        <dbReference type="ChEBI" id="CHEBI:15378"/>
        <dbReference type="ChEBI" id="CHEBI:29969"/>
        <dbReference type="ChEBI" id="CHEBI:57287"/>
        <dbReference type="ChEBI" id="CHEBI:57288"/>
        <dbReference type="ChEBI" id="CHEBI:61930"/>
        <dbReference type="EC" id="2.3.1.108"/>
    </reaction>
</comment>
<accession>A0A182FGV3</accession>
<dbReference type="InterPro" id="IPR038746">
    <property type="entry name" value="Atat"/>
</dbReference>
<feature type="binding site" evidence="5">
    <location>
        <begin position="150"/>
        <end position="163"/>
    </location>
    <ligand>
        <name>acetyl-CoA</name>
        <dbReference type="ChEBI" id="CHEBI:57288"/>
    </ligand>
</feature>
<feature type="compositionally biased region" description="Low complexity" evidence="6">
    <location>
        <begin position="300"/>
        <end position="317"/>
    </location>
</feature>
<dbReference type="VEuPathDB" id="VectorBase:AALB20_030196"/>
<dbReference type="GO" id="GO:0005874">
    <property type="term" value="C:microtubule"/>
    <property type="evidence" value="ECO:0007669"/>
    <property type="project" value="InterPro"/>
</dbReference>
<evidence type="ECO:0000256" key="6">
    <source>
        <dbReference type="SAM" id="MobiDB-lite"/>
    </source>
</evidence>
<feature type="compositionally biased region" description="Polar residues" evidence="6">
    <location>
        <begin position="473"/>
        <end position="485"/>
    </location>
</feature>
<dbReference type="HAMAP" id="MF_03130">
    <property type="entry name" value="mec17"/>
    <property type="match status" value="1"/>
</dbReference>
<dbReference type="PANTHER" id="PTHR12327:SF0">
    <property type="entry name" value="ALPHA-TUBULIN N-ACETYLTRANSFERASE 1"/>
    <property type="match status" value="1"/>
</dbReference>
<dbReference type="AlphaFoldDB" id="A0A182FGV3"/>
<evidence type="ECO:0000313" key="8">
    <source>
        <dbReference type="Proteomes" id="UP000069272"/>
    </source>
</evidence>
<organism evidence="7 8">
    <name type="scientific">Anopheles albimanus</name>
    <name type="common">New world malaria mosquito</name>
    <dbReference type="NCBI Taxonomy" id="7167"/>
    <lineage>
        <taxon>Eukaryota</taxon>
        <taxon>Metazoa</taxon>
        <taxon>Ecdysozoa</taxon>
        <taxon>Arthropoda</taxon>
        <taxon>Hexapoda</taxon>
        <taxon>Insecta</taxon>
        <taxon>Pterygota</taxon>
        <taxon>Neoptera</taxon>
        <taxon>Endopterygota</taxon>
        <taxon>Diptera</taxon>
        <taxon>Nematocera</taxon>
        <taxon>Culicoidea</taxon>
        <taxon>Culicidae</taxon>
        <taxon>Anophelinae</taxon>
        <taxon>Anopheles</taxon>
    </lineage>
</organism>
<dbReference type="VEuPathDB" id="VectorBase:AALB005746"/>
<feature type="region of interest" description="Disordered" evidence="6">
    <location>
        <begin position="421"/>
        <end position="507"/>
    </location>
</feature>
<name>A0A182FGV3_ANOAL</name>
<dbReference type="GO" id="GO:0019799">
    <property type="term" value="F:tubulin N-acetyltransferase activity"/>
    <property type="evidence" value="ECO:0007669"/>
    <property type="project" value="UniProtKB-UniRule"/>
</dbReference>
<feature type="region of interest" description="Disordered" evidence="6">
    <location>
        <begin position="294"/>
        <end position="370"/>
    </location>
</feature>
<feature type="compositionally biased region" description="Basic residues" evidence="6">
    <location>
        <begin position="422"/>
        <end position="433"/>
    </location>
</feature>
<evidence type="ECO:0000256" key="5">
    <source>
        <dbReference type="HAMAP-Rule" id="MF_03130"/>
    </source>
</evidence>
<evidence type="ECO:0000256" key="3">
    <source>
        <dbReference type="ARBA" id="ARBA00051998"/>
    </source>
</evidence>
<dbReference type="PROSITE" id="PS51730">
    <property type="entry name" value="GNAT_ATAT"/>
    <property type="match status" value="1"/>
</dbReference>
<dbReference type="InterPro" id="IPR007965">
    <property type="entry name" value="GNAT_ATAT"/>
</dbReference>
<evidence type="ECO:0000256" key="1">
    <source>
        <dbReference type="ARBA" id="ARBA00022679"/>
    </source>
</evidence>
<dbReference type="GO" id="GO:0048666">
    <property type="term" value="P:neuron development"/>
    <property type="evidence" value="ECO:0007669"/>
    <property type="project" value="UniProtKB-UniRule"/>
</dbReference>
<feature type="compositionally biased region" description="Basic and acidic residues" evidence="6">
    <location>
        <begin position="461"/>
        <end position="471"/>
    </location>
</feature>
<proteinExistence type="inferred from homology"/>
<dbReference type="PANTHER" id="PTHR12327">
    <property type="entry name" value="ALPHA-TUBULIN N-ACETYLTRANSFERASE 1"/>
    <property type="match status" value="1"/>
</dbReference>
<feature type="region of interest" description="Disordered" evidence="6">
    <location>
        <begin position="234"/>
        <end position="282"/>
    </location>
</feature>
<keyword evidence="2 5" id="KW-0012">Acyltransferase</keyword>
<dbReference type="GO" id="GO:0070507">
    <property type="term" value="P:regulation of microtubule cytoskeleton organization"/>
    <property type="evidence" value="ECO:0007669"/>
    <property type="project" value="UniProtKB-UniRule"/>
</dbReference>
<keyword evidence="8" id="KW-1185">Reference proteome</keyword>
<dbReference type="Gene3D" id="3.40.630.30">
    <property type="match status" value="1"/>
</dbReference>
<keyword evidence="1 5" id="KW-0808">Transferase</keyword>
<dbReference type="Proteomes" id="UP000069272">
    <property type="component" value="Chromosome 3L"/>
</dbReference>
<dbReference type="EnsemblMetazoa" id="AALB005746-RA">
    <property type="protein sequence ID" value="AALB005746-PA"/>
    <property type="gene ID" value="AALB005746"/>
</dbReference>
<dbReference type="Pfam" id="PF05301">
    <property type="entry name" value="Acetyltransf_16"/>
    <property type="match status" value="1"/>
</dbReference>
<dbReference type="EC" id="2.3.1.108" evidence="4 5"/>
<protein>
    <recommendedName>
        <fullName evidence="4 5">Alpha-tubulin N-acetyltransferase</fullName>
        <shortName evidence="5">Alpha-TAT</shortName>
        <shortName evidence="5">TAT</shortName>
        <ecNumber evidence="4 5">2.3.1.108</ecNumber>
    </recommendedName>
    <alternativeName>
        <fullName evidence="5">Acetyltransferase mec-17 homolog</fullName>
    </alternativeName>
</protein>
<evidence type="ECO:0000313" key="7">
    <source>
        <dbReference type="EnsemblMetazoa" id="AALB005746-PA"/>
    </source>
</evidence>
<evidence type="ECO:0000256" key="4">
    <source>
        <dbReference type="ARBA" id="ARBA00066570"/>
    </source>
</evidence>
<evidence type="ECO:0000256" key="2">
    <source>
        <dbReference type="ARBA" id="ARBA00023315"/>
    </source>
</evidence>
<comment type="function">
    <text evidence="5">Specifically acetylates 'Lys-40' in alpha-tubulin on the lumenal side of microtubules. Promotes microtubule destabilization and accelerates microtubule dynamics; this activity may be independent of acetylation activity. Acetylates alpha-tubulin with a slow enzymatic rate, due to a catalytic site that is not optimized for acetyl transfer. Enters the microtubule through each end and diffuses quickly throughout the lumen of microtubules. Acetylates only long/old microtubules because of its slow acetylation rate since it does not have time to act on dynamically unstable microtubules before the enzyme is released.</text>
</comment>
<feature type="site" description="Crucial for catalytic activity" evidence="5">
    <location>
        <position position="87"/>
    </location>
</feature>
<sequence>MTDVSIYPIHLISPWGTGTEWHGSNTHSRKMEFRFNMHPLFRSRIVRINNSLLPTGFTAQSRRVALDATAQISEIITFVGSMSAKAQGLSVPVTTPQKLRNSDHNIYLMFEPNDKNGLVVGILKVGRKSLYVFDPSGETVNVTAPCVLDFYVHESRQRGGFGRELFDHMLREENIHPDELAIDRPSEKLLGFLQKHYGLSKKIPQMNNFVVYEGFFASKAANSSDIDGRRMHITASPNTNLFGPTFTTTSAEERRRSTSQTRTSPVSPPVISQPPVGRYAAKRPSCSMAQIIHNSPTTVSTEPNSTTNATNTNGNEGHLPATTASNGDDTNGQDEDHPHQQLVATGQDYETDSIDGDGGGGGRGVDDGIGSEQLTDRMRRLELQTLAHSAPPAVSHSQQHAEHVKFADEVAHAGEELQYQHPQHHPHHHHQHHYAYEDMPEPGPDPERYDFHSPPSSAIGHDQHDHDRASRGDSLSPQSVSQQATPEHPRPETEFPGGPGGRKPARFTKQHTGLKNISFGVGAAVMPSGKMEFDQEENEGFGSVKINRPIGGSGSARHGHGGDGDNESVYSNGSQHAAGAGGHFDLKFYHNKLW</sequence>
<comment type="similarity">
    <text evidence="5">Belongs to the acetyltransferase ATAT1 family.</text>
</comment>
<reference evidence="7" key="2">
    <citation type="submission" date="2022-08" db="UniProtKB">
        <authorList>
            <consortium name="EnsemblMetazoa"/>
        </authorList>
    </citation>
    <scope>IDENTIFICATION</scope>
    <source>
        <strain evidence="7">STECLA/ALBI9_A</strain>
    </source>
</reference>
<reference evidence="7 8" key="1">
    <citation type="journal article" date="2017" name="G3 (Bethesda)">
        <title>The Physical Genome Mapping of Anopheles albimanus Corrected Scaffold Misassemblies and Identified Interarm Rearrangements in Genus Anopheles.</title>
        <authorList>
            <person name="Artemov G.N."/>
            <person name="Peery A.N."/>
            <person name="Jiang X."/>
            <person name="Tu Z."/>
            <person name="Stegniy V.N."/>
            <person name="Sharakhova M.V."/>
            <person name="Sharakhov I.V."/>
        </authorList>
    </citation>
    <scope>NUCLEOTIDE SEQUENCE [LARGE SCALE GENOMIC DNA]</scope>
    <source>
        <strain evidence="7 8">ALBI9_A</strain>
    </source>
</reference>